<feature type="transmembrane region" description="Helical" evidence="10">
    <location>
        <begin position="362"/>
        <end position="390"/>
    </location>
</feature>
<dbReference type="Proteomes" id="UP001174909">
    <property type="component" value="Unassembled WGS sequence"/>
</dbReference>
<feature type="transmembrane region" description="Helical" evidence="10">
    <location>
        <begin position="56"/>
        <end position="76"/>
    </location>
</feature>
<dbReference type="InterPro" id="IPR004131">
    <property type="entry name" value="PPase-energised_H-pump"/>
</dbReference>
<feature type="transmembrane region" description="Helical" evidence="10">
    <location>
        <begin position="402"/>
        <end position="421"/>
    </location>
</feature>
<feature type="transmembrane region" description="Helical" evidence="10">
    <location>
        <begin position="286"/>
        <end position="311"/>
    </location>
</feature>
<evidence type="ECO:0000313" key="11">
    <source>
        <dbReference type="EMBL" id="CAI8041571.1"/>
    </source>
</evidence>
<feature type="transmembrane region" description="Helical" evidence="10">
    <location>
        <begin position="465"/>
        <end position="483"/>
    </location>
</feature>
<keyword evidence="12" id="KW-1185">Reference proteome</keyword>
<feature type="transmembrane region" description="Helical" evidence="10">
    <location>
        <begin position="621"/>
        <end position="641"/>
    </location>
</feature>
<evidence type="ECO:0000256" key="8">
    <source>
        <dbReference type="ARBA" id="ARBA00023065"/>
    </source>
</evidence>
<keyword evidence="5" id="KW-0460">Magnesium</keyword>
<dbReference type="AlphaFoldDB" id="A0AA35T748"/>
<dbReference type="GO" id="GO:0012505">
    <property type="term" value="C:endomembrane system"/>
    <property type="evidence" value="ECO:0007669"/>
    <property type="project" value="UniProtKB-SubCell"/>
</dbReference>
<dbReference type="GO" id="GO:0016020">
    <property type="term" value="C:membrane"/>
    <property type="evidence" value="ECO:0007669"/>
    <property type="project" value="InterPro"/>
</dbReference>
<keyword evidence="4 10" id="KW-0812">Transmembrane</keyword>
<keyword evidence="3" id="KW-0813">Transport</keyword>
<comment type="caution">
    <text evidence="11">The sequence shown here is derived from an EMBL/GenBank/DDBJ whole genome shotgun (WGS) entry which is preliminary data.</text>
</comment>
<dbReference type="PANTHER" id="PTHR31998">
    <property type="entry name" value="K(+)-INSENSITIVE PYROPHOSPHATE-ENERGIZED PROTON PUMP"/>
    <property type="match status" value="1"/>
</dbReference>
<dbReference type="EC" id="7.1.3.1" evidence="2"/>
<evidence type="ECO:0000256" key="4">
    <source>
        <dbReference type="ARBA" id="ARBA00022692"/>
    </source>
</evidence>
<accession>A0AA35T748</accession>
<feature type="transmembrane region" description="Helical" evidence="10">
    <location>
        <begin position="106"/>
        <end position="131"/>
    </location>
</feature>
<evidence type="ECO:0000256" key="2">
    <source>
        <dbReference type="ARBA" id="ARBA00013242"/>
    </source>
</evidence>
<proteinExistence type="inferred from homology"/>
<dbReference type="GO" id="GO:0004427">
    <property type="term" value="F:inorganic diphosphate phosphatase activity"/>
    <property type="evidence" value="ECO:0007669"/>
    <property type="project" value="InterPro"/>
</dbReference>
<evidence type="ECO:0000256" key="6">
    <source>
        <dbReference type="ARBA" id="ARBA00022967"/>
    </source>
</evidence>
<feature type="transmembrane region" description="Helical" evidence="10">
    <location>
        <begin position="252"/>
        <end position="274"/>
    </location>
</feature>
<name>A0AA35T748_GEOBA</name>
<protein>
    <recommendedName>
        <fullName evidence="2">H(+)-exporting diphosphatase</fullName>
        <ecNumber evidence="2">7.1.3.1</ecNumber>
    </recommendedName>
</protein>
<reference evidence="11" key="1">
    <citation type="submission" date="2023-03" db="EMBL/GenBank/DDBJ databases">
        <authorList>
            <person name="Steffen K."/>
            <person name="Cardenas P."/>
        </authorList>
    </citation>
    <scope>NUCLEOTIDE SEQUENCE</scope>
</reference>
<evidence type="ECO:0000256" key="10">
    <source>
        <dbReference type="SAM" id="Phobius"/>
    </source>
</evidence>
<dbReference type="GO" id="GO:0009678">
    <property type="term" value="F:diphosphate hydrolysis-driven proton transmembrane transporter activity"/>
    <property type="evidence" value="ECO:0007669"/>
    <property type="project" value="UniProtKB-EC"/>
</dbReference>
<evidence type="ECO:0000256" key="5">
    <source>
        <dbReference type="ARBA" id="ARBA00022842"/>
    </source>
</evidence>
<evidence type="ECO:0000313" key="12">
    <source>
        <dbReference type="Proteomes" id="UP001174909"/>
    </source>
</evidence>
<evidence type="ECO:0000256" key="7">
    <source>
        <dbReference type="ARBA" id="ARBA00022989"/>
    </source>
</evidence>
<feature type="transmembrane region" description="Helical" evidence="10">
    <location>
        <begin position="317"/>
        <end position="341"/>
    </location>
</feature>
<dbReference type="NCBIfam" id="NF001960">
    <property type="entry name" value="PRK00733.3-5"/>
    <property type="match status" value="1"/>
</dbReference>
<keyword evidence="6" id="KW-1278">Translocase</keyword>
<feature type="transmembrane region" description="Helical" evidence="10">
    <location>
        <begin position="223"/>
        <end position="240"/>
    </location>
</feature>
<feature type="transmembrane region" description="Helical" evidence="10">
    <location>
        <begin position="530"/>
        <end position="549"/>
    </location>
</feature>
<dbReference type="PIRSF" id="PIRSF001265">
    <property type="entry name" value="H+-PPase"/>
    <property type="match status" value="1"/>
</dbReference>
<organism evidence="11 12">
    <name type="scientific">Geodia barretti</name>
    <name type="common">Barrett's horny sponge</name>
    <dbReference type="NCBI Taxonomy" id="519541"/>
    <lineage>
        <taxon>Eukaryota</taxon>
        <taxon>Metazoa</taxon>
        <taxon>Porifera</taxon>
        <taxon>Demospongiae</taxon>
        <taxon>Heteroscleromorpha</taxon>
        <taxon>Tetractinellida</taxon>
        <taxon>Astrophorina</taxon>
        <taxon>Geodiidae</taxon>
        <taxon>Geodia</taxon>
    </lineage>
</organism>
<dbReference type="EMBL" id="CASHTH010003194">
    <property type="protein sequence ID" value="CAI8041571.1"/>
    <property type="molecule type" value="Genomic_DNA"/>
</dbReference>
<feature type="transmembrane region" description="Helical" evidence="10">
    <location>
        <begin position="688"/>
        <end position="708"/>
    </location>
</feature>
<dbReference type="Pfam" id="PF03030">
    <property type="entry name" value="H_PPase"/>
    <property type="match status" value="1"/>
</dbReference>
<dbReference type="NCBIfam" id="NF001954">
    <property type="entry name" value="PRK00733.2-2"/>
    <property type="match status" value="1"/>
</dbReference>
<keyword evidence="7 10" id="KW-1133">Transmembrane helix</keyword>
<evidence type="ECO:0000256" key="9">
    <source>
        <dbReference type="ARBA" id="ARBA00023136"/>
    </source>
</evidence>
<gene>
    <name evidence="11" type="ORF">GBAR_LOCUS23098</name>
</gene>
<keyword evidence="9 10" id="KW-0472">Membrane</keyword>
<feature type="transmembrane region" description="Helical" evidence="10">
    <location>
        <begin position="143"/>
        <end position="164"/>
    </location>
</feature>
<feature type="transmembrane region" description="Helical" evidence="10">
    <location>
        <begin position="31"/>
        <end position="50"/>
    </location>
</feature>
<evidence type="ECO:0000256" key="3">
    <source>
        <dbReference type="ARBA" id="ARBA00022448"/>
    </source>
</evidence>
<dbReference type="NCBIfam" id="TIGR01104">
    <property type="entry name" value="V_PPase"/>
    <property type="match status" value="1"/>
</dbReference>
<dbReference type="HAMAP" id="MF_01129">
    <property type="entry name" value="PPase_energized_pump"/>
    <property type="match status" value="1"/>
</dbReference>
<comment type="subcellular location">
    <subcellularLocation>
        <location evidence="1">Endomembrane system</location>
        <topology evidence="1">Multi-pass membrane protein</topology>
    </subcellularLocation>
</comment>
<keyword evidence="8" id="KW-0406">Ion transport</keyword>
<sequence length="718" mass="74809">MKQSEGTEVMREIAQAVREGAMAYLRQQYKVVGIVFVVLCVIFLIMAFGLNAQNKVVPFAFLTGGFFSGLCGFLGMKTATNASARTTCAAMEGLNSGLRIAFRAGAVMGLVVVGFALLDIAGWFLILYYLFPKIFPGFLGTNPLPQITVIMLSFGMGASTQALFARVGGGIYTKAADVGADLVGKVEAGIPEDDPRNPAVIADNVGDNVGDVAGMGADLYESYAGSILATAALGVAAVAAKDHGNIALQLKYLSAPMIIAGIGVILSILGIYMVRTKEGATMRQLMGSLNLGINGSAIGIAICSIPVLWILDLPNRWQIWGAIVAGLAAGLIIGKVTEIFTSHDYEPTRGIARQAETGPATVIIEGIAVVMESTAIPVLTIIVAVAVSFYLPGGATDTLMGLYGVGIAAVGMLATLGITLATDAYGPIADNAGANAQMSELDPNVRQRTDQLDALGNTTAATGKGFAIGSAALTALALLAAYLEEVRYGLIHMADKTQLDIPGEGMVDTVKVSITQFMSYYNVTLMNPKVLIGLFIGSAMAFYFCALTMKAVGRAAGAMVQEVRRQFRERPGIMKREEKPDYARCVAISTAGAQREMILPSLIAIIVPVIVGLVFNVAGVLGLLAGGLATGFVLAVMMANAGGAWDNAKKYIEGGEYGGKGSDNHNATIVGDTVGDPFKDTSGPSLNILIKLMSMVSVVFAGLIAKYGDVIGNLLGMG</sequence>
<feature type="transmembrane region" description="Helical" evidence="10">
    <location>
        <begin position="597"/>
        <end position="615"/>
    </location>
</feature>
<evidence type="ECO:0000256" key="1">
    <source>
        <dbReference type="ARBA" id="ARBA00004127"/>
    </source>
</evidence>